<feature type="transmembrane region" description="Helical" evidence="2">
    <location>
        <begin position="901"/>
        <end position="927"/>
    </location>
</feature>
<dbReference type="InterPro" id="IPR048126">
    <property type="entry name" value="Toxin_VasX"/>
</dbReference>
<feature type="region of interest" description="Disordered" evidence="1">
    <location>
        <begin position="48"/>
        <end position="67"/>
    </location>
</feature>
<gene>
    <name evidence="4" type="ORF">PSAKL28_42190</name>
</gene>
<dbReference type="EMBL" id="CP009048">
    <property type="protein sequence ID" value="AIL63363.1"/>
    <property type="molecule type" value="Genomic_DNA"/>
</dbReference>
<organism evidence="4 5">
    <name type="scientific">Pseudomonas alkylphenolica</name>
    <dbReference type="NCBI Taxonomy" id="237609"/>
    <lineage>
        <taxon>Bacteria</taxon>
        <taxon>Pseudomonadati</taxon>
        <taxon>Pseudomonadota</taxon>
        <taxon>Gammaproteobacteria</taxon>
        <taxon>Pseudomonadales</taxon>
        <taxon>Pseudomonadaceae</taxon>
        <taxon>Pseudomonas</taxon>
    </lineage>
</organism>
<dbReference type="HOGENOM" id="CLU_009101_0_0_6"/>
<dbReference type="eggNOG" id="ENOG502ZW1U">
    <property type="taxonomic scope" value="Bacteria"/>
</dbReference>
<feature type="region of interest" description="Disordered" evidence="1">
    <location>
        <begin position="1"/>
        <end position="21"/>
    </location>
</feature>
<dbReference type="AlphaFoldDB" id="A0A077FDK8"/>
<evidence type="ECO:0000256" key="2">
    <source>
        <dbReference type="SAM" id="Phobius"/>
    </source>
</evidence>
<keyword evidence="2" id="KW-0472">Membrane</keyword>
<evidence type="ECO:0000256" key="1">
    <source>
        <dbReference type="SAM" id="MobiDB-lite"/>
    </source>
</evidence>
<dbReference type="RefSeq" id="WP_038614244.1">
    <property type="nucleotide sequence ID" value="NZ_CP009048.1"/>
</dbReference>
<dbReference type="OrthoDB" id="6339631at2"/>
<dbReference type="InterPro" id="IPR046864">
    <property type="entry name" value="VasX_N"/>
</dbReference>
<feature type="transmembrane region" description="Helical" evidence="2">
    <location>
        <begin position="876"/>
        <end position="895"/>
    </location>
</feature>
<keyword evidence="2" id="KW-0812">Transmembrane</keyword>
<sequence>MNQPVTEAELNQARRNQEFTDAPMGRGQCALRHAQVAIFPVRYALDESPLGKDSNQGPNPLPAGWSSRLPELQTRSYTLRQLRDGWLYVWNSVDQTFHEYQVSAEHFTRHTWTESQLNQDVRHNPGESHPYLLYPRRSQLRIAYSPVQWTWRLCELMRSSATEQRQWMRTLDLPAFCASGKAEHGGSITELGNSVADILVYGATAPSFTSTLLPTSASEPGLPYKPAFEEALVRGRVPEQDTALFIALDDPLAIVDDLSMNLSGRLLEQSQFENLHQHTLESAVAVERLCGFDTDAFIPDSIKDPFQRQAYIDDLYRLLKTMDKVERGKDLVTADQEYLVMMGAGPEIDAAQAQFKARWGQLPAQGDWQAALEEWKAKRLWREDVRFDEAQQYLSQTTAQAQRLQDHCQRSETDLLTWLERLGPGAEAVYHDACNVDQSSQLLETAHALYTLLGNGSKGQQWLCKEAERPSSLFGLALFNFNPQVATLIKTVSHNFTTYGTLDDQGLEGDGSSPALTPTSAGDATSLATRANELKAVFDLESLQNSKHYQAMSSAAKQALSTLVNVANHQARDAWHGLNGMLMPAMKQQIGFTLAATQVLISTEISSATQLLVNPTYARDYQVWLLQVKTVANKISGTQRVLQRPNTLYDQRAARIALQTLEEQMKTLFLQRPNQIIAKATGTTRLDASLGQVNSWLADLGQAEVTAQLKVAGTHEYLKRTRAWMGQNLGNALPALLVGLNAWNVWNTARQAQNDGRFTADEWRTLGANSAYAANAIAALWVGPVWSRAGGMATELSNRTLKVAEAGYSKWLGQAKTASAGSAKAAVAKEFAKTSKSLILRTVTWAALGAVAAGLEAWQISEDVGGATSEEEKALLWAKFGVVFGMSFAATTQLVGAGLGYWFGFAWVMSTPVTIILALLGIAYLMVTMAANRFKREGLRLWLYRCTWGRGTTPEWLGDEGHREQMNTLMETLQRPTVVGRALYHGGGSTPRKWLGFWLQIQVPTALAGKELVLQPAIVQRRYFLEDELSVAGNSFYDQFLYGNWVDPRLLGELPSAPGSKTSLTDFTHTDEEPYRLWQVWVDSRTDSPTLELEIKYPAGVRQRSDRRGYMFRMPLEWATNEADRINNALGSELMEKDGVVLLNKNTKLLKLAVPGSTKR</sequence>
<dbReference type="Pfam" id="PF20249">
    <property type="entry name" value="VasX_N"/>
    <property type="match status" value="1"/>
</dbReference>
<protein>
    <submittedName>
        <fullName evidence="4">Membrane protein</fullName>
    </submittedName>
</protein>
<evidence type="ECO:0000313" key="5">
    <source>
        <dbReference type="Proteomes" id="UP000028931"/>
    </source>
</evidence>
<name>A0A077FDK8_9PSED</name>
<dbReference type="KEGG" id="palk:PSAKL28_42190"/>
<evidence type="ECO:0000313" key="4">
    <source>
        <dbReference type="EMBL" id="AIL63363.1"/>
    </source>
</evidence>
<feature type="domain" description="Toxin VasX N-terminal region" evidence="3">
    <location>
        <begin position="29"/>
        <end position="175"/>
    </location>
</feature>
<reference evidence="4 5" key="1">
    <citation type="submission" date="2014-07" db="EMBL/GenBank/DDBJ databases">
        <authorList>
            <person name="Lee K."/>
            <person name="Lim J.Y."/>
            <person name="Hwang I."/>
        </authorList>
    </citation>
    <scope>NUCLEOTIDE SEQUENCE [LARGE SCALE GENOMIC DNA]</scope>
    <source>
        <strain evidence="4 5">KL28</strain>
    </source>
</reference>
<dbReference type="Proteomes" id="UP000028931">
    <property type="component" value="Chromosome"/>
</dbReference>
<dbReference type="CDD" id="cd20708">
    <property type="entry name" value="MIX_IV"/>
    <property type="match status" value="1"/>
</dbReference>
<dbReference type="NCBIfam" id="NF041559">
    <property type="entry name" value="BTH_I2691_fam"/>
    <property type="match status" value="1"/>
</dbReference>
<evidence type="ECO:0000259" key="3">
    <source>
        <dbReference type="Pfam" id="PF20249"/>
    </source>
</evidence>
<proteinExistence type="predicted"/>
<accession>A0A077FDK8</accession>
<keyword evidence="2" id="KW-1133">Transmembrane helix</keyword>